<reference evidence="1 2" key="1">
    <citation type="submission" date="2015-07" db="EMBL/GenBank/DDBJ databases">
        <authorList>
            <consortium name="Pathogen Informatics"/>
        </authorList>
    </citation>
    <scope>NUCLEOTIDE SEQUENCE [LARGE SCALE GENOMIC DNA]</scope>
    <source>
        <strain evidence="1 2">A51</strain>
    </source>
</reference>
<proteinExistence type="predicted"/>
<gene>
    <name evidence="1" type="ORF">ERS013165_01277</name>
</gene>
<dbReference type="EMBL" id="CWOW01000005">
    <property type="protein sequence ID" value="CSA31176.1"/>
    <property type="molecule type" value="Genomic_DNA"/>
</dbReference>
<protein>
    <submittedName>
        <fullName evidence="1">Uncharacterized protein</fullName>
    </submittedName>
</protein>
<sequence length="70" mass="7824">MANGFHFAFATDHFDFVFLLMTQLIHKGFVDIGEGDGNVGIRQKFANKATANVASTKMNCILFHLYLPQC</sequence>
<accession>A0A655PVS0</accession>
<organism evidence="1 2">
    <name type="scientific">Vibrio cholerae</name>
    <dbReference type="NCBI Taxonomy" id="666"/>
    <lineage>
        <taxon>Bacteria</taxon>
        <taxon>Pseudomonadati</taxon>
        <taxon>Pseudomonadota</taxon>
        <taxon>Gammaproteobacteria</taxon>
        <taxon>Vibrionales</taxon>
        <taxon>Vibrionaceae</taxon>
        <taxon>Vibrio</taxon>
    </lineage>
</organism>
<dbReference type="Proteomes" id="UP000044806">
    <property type="component" value="Unassembled WGS sequence"/>
</dbReference>
<evidence type="ECO:0000313" key="2">
    <source>
        <dbReference type="Proteomes" id="UP000044806"/>
    </source>
</evidence>
<evidence type="ECO:0000313" key="1">
    <source>
        <dbReference type="EMBL" id="CSA31176.1"/>
    </source>
</evidence>
<name>A0A655PVS0_VIBCL</name>
<dbReference type="AlphaFoldDB" id="A0A655PVS0"/>